<dbReference type="EMBL" id="SPRC01000032">
    <property type="protein sequence ID" value="TIB77643.1"/>
    <property type="molecule type" value="Genomic_DNA"/>
</dbReference>
<dbReference type="GO" id="GO:0046872">
    <property type="term" value="F:metal ion binding"/>
    <property type="evidence" value="ECO:0007669"/>
    <property type="project" value="UniProtKB-KW"/>
</dbReference>
<evidence type="ECO:0000256" key="6">
    <source>
        <dbReference type="ARBA" id="ARBA00022553"/>
    </source>
</evidence>
<keyword evidence="10" id="KW-0119">Carbohydrate metabolism</keyword>
<gene>
    <name evidence="17" type="ORF">E3Q02_02865</name>
    <name evidence="16" type="ORF">E3Q03_02863</name>
    <name evidence="15" type="ORF">E3Q10_02752</name>
    <name evidence="14" type="ORF">E3Q22_02957</name>
</gene>
<feature type="domain" description="Alpha-D-phosphohexomutase alpha/beta/alpha" evidence="12">
    <location>
        <begin position="222"/>
        <end position="322"/>
    </location>
</feature>
<dbReference type="FunFam" id="3.40.120.10:FF:000035">
    <property type="entry name" value="Pgm3p"/>
    <property type="match status" value="1"/>
</dbReference>
<dbReference type="InterPro" id="IPR036900">
    <property type="entry name" value="A-D-PHexomutase_C_sf"/>
</dbReference>
<dbReference type="EMBL" id="SPRV01000032">
    <property type="protein sequence ID" value="TIC61077.1"/>
    <property type="molecule type" value="Genomic_DNA"/>
</dbReference>
<dbReference type="Pfam" id="PF02880">
    <property type="entry name" value="PGM_PMM_III"/>
    <property type="match status" value="1"/>
</dbReference>
<dbReference type="GO" id="GO:0006166">
    <property type="term" value="P:purine ribonucleoside salvage"/>
    <property type="evidence" value="ECO:0007669"/>
    <property type="project" value="TreeGrafter"/>
</dbReference>
<dbReference type="EMBL" id="SPRO01000030">
    <property type="protein sequence ID" value="TIC29201.1"/>
    <property type="molecule type" value="Genomic_DNA"/>
</dbReference>
<evidence type="ECO:0000259" key="13">
    <source>
        <dbReference type="Pfam" id="PF02880"/>
    </source>
</evidence>
<evidence type="ECO:0000256" key="8">
    <source>
        <dbReference type="ARBA" id="ARBA00022842"/>
    </source>
</evidence>
<dbReference type="PANTHER" id="PTHR45745">
    <property type="entry name" value="PHOSPHOMANNOMUTASE 45A"/>
    <property type="match status" value="1"/>
</dbReference>
<dbReference type="GO" id="GO:0006006">
    <property type="term" value="P:glucose metabolic process"/>
    <property type="evidence" value="ECO:0007669"/>
    <property type="project" value="UniProtKB-KW"/>
</dbReference>
<evidence type="ECO:0000256" key="10">
    <source>
        <dbReference type="ARBA" id="ARBA00023277"/>
    </source>
</evidence>
<evidence type="ECO:0000313" key="20">
    <source>
        <dbReference type="Proteomes" id="UP000309601"/>
    </source>
</evidence>
<evidence type="ECO:0000259" key="12">
    <source>
        <dbReference type="Pfam" id="PF02879"/>
    </source>
</evidence>
<evidence type="ECO:0000313" key="21">
    <source>
        <dbReference type="Proteomes" id="UP000310685"/>
    </source>
</evidence>
<dbReference type="Pfam" id="PF02879">
    <property type="entry name" value="PGM_PMM_II"/>
    <property type="match status" value="1"/>
</dbReference>
<keyword evidence="6" id="KW-0597">Phosphoprotein</keyword>
<evidence type="ECO:0000313" key="14">
    <source>
        <dbReference type="EMBL" id="TIB77643.1"/>
    </source>
</evidence>
<comment type="similarity">
    <text evidence="3">Belongs to the phosphohexose mutase family.</text>
</comment>
<dbReference type="InterPro" id="IPR005846">
    <property type="entry name" value="A-D-PHexomutase_a/b/a-III"/>
</dbReference>
<dbReference type="Proteomes" id="UP000305362">
    <property type="component" value="Unassembled WGS sequence"/>
</dbReference>
<dbReference type="GO" id="GO:0005634">
    <property type="term" value="C:nucleus"/>
    <property type="evidence" value="ECO:0007669"/>
    <property type="project" value="TreeGrafter"/>
</dbReference>
<evidence type="ECO:0000256" key="3">
    <source>
        <dbReference type="ARBA" id="ARBA00010231"/>
    </source>
</evidence>
<dbReference type="EMBL" id="SPRW01000032">
    <property type="protein sequence ID" value="TIC63889.1"/>
    <property type="molecule type" value="Genomic_DNA"/>
</dbReference>
<dbReference type="CDD" id="cd05799">
    <property type="entry name" value="PGM2"/>
    <property type="match status" value="1"/>
</dbReference>
<dbReference type="InterPro" id="IPR005845">
    <property type="entry name" value="A-D-PHexomutase_a/b/a-II"/>
</dbReference>
<evidence type="ECO:0000256" key="1">
    <source>
        <dbReference type="ARBA" id="ARBA00001946"/>
    </source>
</evidence>
<dbReference type="Proteomes" id="UP000310685">
    <property type="component" value="Unassembled WGS sequence"/>
</dbReference>
<organism evidence="14 21">
    <name type="scientific">Wallemia mellicola</name>
    <dbReference type="NCBI Taxonomy" id="1708541"/>
    <lineage>
        <taxon>Eukaryota</taxon>
        <taxon>Fungi</taxon>
        <taxon>Dikarya</taxon>
        <taxon>Basidiomycota</taxon>
        <taxon>Wallemiomycotina</taxon>
        <taxon>Wallemiomycetes</taxon>
        <taxon>Wallemiales</taxon>
        <taxon>Wallemiaceae</taxon>
        <taxon>Wallemia</taxon>
    </lineage>
</organism>
<name>A0A4T0PI35_9BASI</name>
<evidence type="ECO:0000313" key="19">
    <source>
        <dbReference type="Proteomes" id="UP000305647"/>
    </source>
</evidence>
<dbReference type="Proteomes" id="UP000309601">
    <property type="component" value="Unassembled WGS sequence"/>
</dbReference>
<evidence type="ECO:0000313" key="18">
    <source>
        <dbReference type="Proteomes" id="UP000305362"/>
    </source>
</evidence>
<sequence length="595" mass="66635">MPQSSRIDELVAEWLRYDKESIENFLNPETRSEIEHLWDDGEWDELEARLGQRIEFGTAGLRAKMQAGYSSMNDLIIIQAAQGLAAHLSKLPDAQKRGVVVGHDHRHNSKKWAGLTTRAFLSRGFKVYSYRGVVHTPLVPFGIKKLGAVGGVMVTVPASHNPAQDNGWKVYYENAVQIIPPVDSEISQSILDNLEPEDEAWSYETVREHPLCEDKTNNMRYEYHNHVAALFPPEEPADLAITHTSFHGSADLSIARAFAVTGLPPLMTVRQQRDPDPDFPTLPFPNPEEKGALTLAIETANNNGSQYILANDPDSDRFLAAEKVDRNKWHIYTGDEIGAILASYIIEEYKNNGRAMDKMAMVASTVSSKMLGAMAKAEGFHFEDTLTGFKYIGNKAIELEKQGYSVELLYEEAIGFGVSPYIRDKDGITAAIAFVRLAARLQKRNTSIYAQLQNLYKKYGHFGTRNDYFKCSSNSLKDQVFRNLRENKTENGYPVQLGSFKVSNVRDLTEGHAYDSQQASNKPILPVSAGNMITFYGDKETGETFVLTIRTSGTEPKIKYYLEVSSSDRSTIEPLLIEAEKALSEDWVKVQELGL</sequence>
<keyword evidence="8" id="KW-0460">Magnesium</keyword>
<evidence type="ECO:0000313" key="15">
    <source>
        <dbReference type="EMBL" id="TIC29201.1"/>
    </source>
</evidence>
<dbReference type="SUPFAM" id="SSF53738">
    <property type="entry name" value="Phosphoglucomutase, first 3 domains"/>
    <property type="match status" value="3"/>
</dbReference>
<protein>
    <submittedName>
        <fullName evidence="14">Phosphoglucomutase, first 3 domain-containing protein</fullName>
    </submittedName>
</protein>
<keyword evidence="5" id="KW-0313">Glucose metabolism</keyword>
<comment type="cofactor">
    <cofactor evidence="1">
        <name>Mg(2+)</name>
        <dbReference type="ChEBI" id="CHEBI:18420"/>
    </cofactor>
</comment>
<evidence type="ECO:0000313" key="16">
    <source>
        <dbReference type="EMBL" id="TIC61077.1"/>
    </source>
</evidence>
<accession>A0A4T0PI35</accession>
<evidence type="ECO:0000256" key="7">
    <source>
        <dbReference type="ARBA" id="ARBA00022723"/>
    </source>
</evidence>
<dbReference type="GO" id="GO:0008973">
    <property type="term" value="F:phosphopentomutase activity"/>
    <property type="evidence" value="ECO:0007669"/>
    <property type="project" value="TreeGrafter"/>
</dbReference>
<comment type="caution">
    <text evidence="14">The sequence shown here is derived from an EMBL/GenBank/DDBJ whole genome shotgun (WGS) entry which is preliminary data.</text>
</comment>
<dbReference type="Pfam" id="PF02878">
    <property type="entry name" value="PGM_PMM_I"/>
    <property type="match status" value="1"/>
</dbReference>
<keyword evidence="7" id="KW-0479">Metal-binding</keyword>
<proteinExistence type="inferred from homology"/>
<feature type="domain" description="Alpha-D-phosphohexomutase alpha/beta/alpha" evidence="11">
    <location>
        <begin position="54"/>
        <end position="193"/>
    </location>
</feature>
<keyword evidence="4" id="KW-0963">Cytoplasm</keyword>
<dbReference type="InterPro" id="IPR016055">
    <property type="entry name" value="A-D-PHexomutase_a/b/a-I/II/III"/>
</dbReference>
<keyword evidence="9" id="KW-0413">Isomerase</keyword>
<dbReference type="PANTHER" id="PTHR45745:SF1">
    <property type="entry name" value="PHOSPHOGLUCOMUTASE 2B-RELATED"/>
    <property type="match status" value="1"/>
</dbReference>
<reference evidence="18 19" key="1">
    <citation type="submission" date="2019-03" db="EMBL/GenBank/DDBJ databases">
        <title>Sequencing 25 genomes of Wallemia mellicola.</title>
        <authorList>
            <person name="Gostincar C."/>
        </authorList>
    </citation>
    <scope>NUCLEOTIDE SEQUENCE [LARGE SCALE GENOMIC DNA]</scope>
    <source>
        <strain evidence="17 20">EXF-1274</strain>
        <strain evidence="16 18">EXF-1277</strain>
        <strain evidence="14 21">EXF-6152</strain>
        <strain evidence="15 19">EXF-8738</strain>
    </source>
</reference>
<evidence type="ECO:0000259" key="11">
    <source>
        <dbReference type="Pfam" id="PF02878"/>
    </source>
</evidence>
<dbReference type="Gene3D" id="3.40.120.10">
    <property type="entry name" value="Alpha-D-Glucose-1,6-Bisphosphate, subunit A, domain 3"/>
    <property type="match status" value="3"/>
</dbReference>
<dbReference type="OrthoDB" id="8300170at2759"/>
<dbReference type="SUPFAM" id="SSF55957">
    <property type="entry name" value="Phosphoglucomutase, C-terminal domain"/>
    <property type="match status" value="1"/>
</dbReference>
<evidence type="ECO:0000313" key="17">
    <source>
        <dbReference type="EMBL" id="TIC63889.1"/>
    </source>
</evidence>
<comment type="subcellular location">
    <subcellularLocation>
        <location evidence="2">Cytoplasm</location>
    </subcellularLocation>
</comment>
<dbReference type="AlphaFoldDB" id="A0A4T0PI35"/>
<evidence type="ECO:0000256" key="2">
    <source>
        <dbReference type="ARBA" id="ARBA00004496"/>
    </source>
</evidence>
<evidence type="ECO:0000256" key="4">
    <source>
        <dbReference type="ARBA" id="ARBA00022490"/>
    </source>
</evidence>
<dbReference type="GO" id="GO:0005737">
    <property type="term" value="C:cytoplasm"/>
    <property type="evidence" value="ECO:0007669"/>
    <property type="project" value="UniProtKB-SubCell"/>
</dbReference>
<evidence type="ECO:0000256" key="9">
    <source>
        <dbReference type="ARBA" id="ARBA00023235"/>
    </source>
</evidence>
<evidence type="ECO:0000256" key="5">
    <source>
        <dbReference type="ARBA" id="ARBA00022526"/>
    </source>
</evidence>
<dbReference type="Proteomes" id="UP000305647">
    <property type="component" value="Unassembled WGS sequence"/>
</dbReference>
<feature type="domain" description="Alpha-D-phosphohexomutase alpha/beta/alpha" evidence="13">
    <location>
        <begin position="333"/>
        <end position="456"/>
    </location>
</feature>
<dbReference type="InterPro" id="IPR005844">
    <property type="entry name" value="A-D-PHexomutase_a/b/a-I"/>
</dbReference>